<dbReference type="EnsemblMetazoa" id="HelroT183310">
    <property type="protein sequence ID" value="HelroP183310"/>
    <property type="gene ID" value="HelroG183310"/>
</dbReference>
<dbReference type="OrthoDB" id="6071271at2759"/>
<evidence type="ECO:0000313" key="2">
    <source>
        <dbReference type="EMBL" id="ESO11300.1"/>
    </source>
</evidence>
<dbReference type="CTD" id="20208960"/>
<name>T1FJG1_HELRO</name>
<reference evidence="2 4" key="2">
    <citation type="journal article" date="2013" name="Nature">
        <title>Insights into bilaterian evolution from three spiralian genomes.</title>
        <authorList>
            <person name="Simakov O."/>
            <person name="Marletaz F."/>
            <person name="Cho S.J."/>
            <person name="Edsinger-Gonzales E."/>
            <person name="Havlak P."/>
            <person name="Hellsten U."/>
            <person name="Kuo D.H."/>
            <person name="Larsson T."/>
            <person name="Lv J."/>
            <person name="Arendt D."/>
            <person name="Savage R."/>
            <person name="Osoegawa K."/>
            <person name="de Jong P."/>
            <person name="Grimwood J."/>
            <person name="Chapman J.A."/>
            <person name="Shapiro H."/>
            <person name="Aerts A."/>
            <person name="Otillar R.P."/>
            <person name="Terry A.Y."/>
            <person name="Boore J.L."/>
            <person name="Grigoriev I.V."/>
            <person name="Lindberg D.R."/>
            <person name="Seaver E.C."/>
            <person name="Weisblat D.A."/>
            <person name="Putnam N.H."/>
            <person name="Rokhsar D.S."/>
        </authorList>
    </citation>
    <scope>NUCLEOTIDE SEQUENCE</scope>
</reference>
<dbReference type="InParanoid" id="T1FJG1"/>
<evidence type="ECO:0000313" key="4">
    <source>
        <dbReference type="Proteomes" id="UP000015101"/>
    </source>
</evidence>
<evidence type="ECO:0008006" key="5">
    <source>
        <dbReference type="Google" id="ProtNLM"/>
    </source>
</evidence>
<dbReference type="KEGG" id="hro:HELRODRAFT_183310"/>
<dbReference type="Proteomes" id="UP000015101">
    <property type="component" value="Unassembled WGS sequence"/>
</dbReference>
<dbReference type="RefSeq" id="XP_009010590.1">
    <property type="nucleotide sequence ID" value="XM_009012342.1"/>
</dbReference>
<protein>
    <recommendedName>
        <fullName evidence="5">Peptidase C1A papain C-terminal domain-containing protein</fullName>
    </recommendedName>
</protein>
<keyword evidence="4" id="KW-1185">Reference proteome</keyword>
<evidence type="ECO:0000313" key="3">
    <source>
        <dbReference type="EnsemblMetazoa" id="HelroP183310"/>
    </source>
</evidence>
<dbReference type="EMBL" id="AMQM01008704">
    <property type="status" value="NOT_ANNOTATED_CDS"/>
    <property type="molecule type" value="Genomic_DNA"/>
</dbReference>
<dbReference type="EMBL" id="KB095830">
    <property type="protein sequence ID" value="ESO11300.1"/>
    <property type="molecule type" value="Genomic_DNA"/>
</dbReference>
<dbReference type="HOGENOM" id="CLU_066319_0_0_1"/>
<dbReference type="Gene3D" id="2.60.120.260">
    <property type="entry name" value="Galactose-binding domain-like"/>
    <property type="match status" value="1"/>
</dbReference>
<reference evidence="4" key="1">
    <citation type="submission" date="2012-12" db="EMBL/GenBank/DDBJ databases">
        <authorList>
            <person name="Hellsten U."/>
            <person name="Grimwood J."/>
            <person name="Chapman J.A."/>
            <person name="Shapiro H."/>
            <person name="Aerts A."/>
            <person name="Otillar R.P."/>
            <person name="Terry A.Y."/>
            <person name="Boore J.L."/>
            <person name="Simakov O."/>
            <person name="Marletaz F."/>
            <person name="Cho S.-J."/>
            <person name="Edsinger-Gonzales E."/>
            <person name="Havlak P."/>
            <person name="Kuo D.-H."/>
            <person name="Larsson T."/>
            <person name="Lv J."/>
            <person name="Arendt D."/>
            <person name="Savage R."/>
            <person name="Osoegawa K."/>
            <person name="de Jong P."/>
            <person name="Lindberg D.R."/>
            <person name="Seaver E.C."/>
            <person name="Weisblat D.A."/>
            <person name="Putnam N.H."/>
            <person name="Grigoriev I.V."/>
            <person name="Rokhsar D.S."/>
        </authorList>
    </citation>
    <scope>NUCLEOTIDE SEQUENCE</scope>
</reference>
<evidence type="ECO:0000256" key="1">
    <source>
        <dbReference type="SAM" id="SignalP"/>
    </source>
</evidence>
<organism evidence="3 4">
    <name type="scientific">Helobdella robusta</name>
    <name type="common">Californian leech</name>
    <dbReference type="NCBI Taxonomy" id="6412"/>
    <lineage>
        <taxon>Eukaryota</taxon>
        <taxon>Metazoa</taxon>
        <taxon>Spiralia</taxon>
        <taxon>Lophotrochozoa</taxon>
        <taxon>Annelida</taxon>
        <taxon>Clitellata</taxon>
        <taxon>Hirudinea</taxon>
        <taxon>Rhynchobdellida</taxon>
        <taxon>Glossiphoniidae</taxon>
        <taxon>Helobdella</taxon>
    </lineage>
</organism>
<reference evidence="3" key="3">
    <citation type="submission" date="2015-06" db="UniProtKB">
        <authorList>
            <consortium name="EnsemblMetazoa"/>
        </authorList>
    </citation>
    <scope>IDENTIFICATION</scope>
</reference>
<feature type="signal peptide" evidence="1">
    <location>
        <begin position="1"/>
        <end position="17"/>
    </location>
</feature>
<feature type="chain" id="PRO_5010980801" description="Peptidase C1A papain C-terminal domain-containing protein" evidence="1">
    <location>
        <begin position="18"/>
        <end position="249"/>
    </location>
</feature>
<sequence length="249" mass="28372">MSWLYSFLMLCINAIVAYKCFYKFMEDEARFCSCDHANEVTSLEALVLCSMRCSQRRAGCVAYNFFNLINQRQLFNETLGKFSVLSGCQYYFREDLNAINETLTIDVVNKLEEFYTNGRSISVSPATFPHANDWDQPDHYNVGGDQIVIAVEGYNDNLEAPGSVVSTNSSTVGWYKINYNDSLWPAAKEYSNSFYKSAGSTAWNAEPSVCKNCKSYCRKSFISNFYRNLNHGKRWVHNFAVGGRILNIS</sequence>
<accession>T1FJG1</accession>
<proteinExistence type="predicted"/>
<dbReference type="GeneID" id="20208960"/>
<dbReference type="AlphaFoldDB" id="T1FJG1"/>
<keyword evidence="1" id="KW-0732">Signal</keyword>
<gene>
    <name evidence="3" type="primary">20208960</name>
    <name evidence="2" type="ORF">HELRODRAFT_183310</name>
</gene>